<dbReference type="AlphaFoldDB" id="A0A919N1X8"/>
<comment type="caution">
    <text evidence="2">The sequence shown here is derived from an EMBL/GenBank/DDBJ whole genome shotgun (WGS) entry which is preliminary data.</text>
</comment>
<dbReference type="Proteomes" id="UP000629619">
    <property type="component" value="Unassembled WGS sequence"/>
</dbReference>
<accession>A0A919N1X8</accession>
<keyword evidence="3" id="KW-1185">Reference proteome</keyword>
<gene>
    <name evidence="2" type="ORF">Asi03nite_01590</name>
</gene>
<evidence type="ECO:0000313" key="3">
    <source>
        <dbReference type="Proteomes" id="UP000629619"/>
    </source>
</evidence>
<name>A0A919N1X8_9ACTN</name>
<organism evidence="2 3">
    <name type="scientific">Actinoplanes siamensis</name>
    <dbReference type="NCBI Taxonomy" id="1223317"/>
    <lineage>
        <taxon>Bacteria</taxon>
        <taxon>Bacillati</taxon>
        <taxon>Actinomycetota</taxon>
        <taxon>Actinomycetes</taxon>
        <taxon>Micromonosporales</taxon>
        <taxon>Micromonosporaceae</taxon>
        <taxon>Actinoplanes</taxon>
    </lineage>
</organism>
<protein>
    <submittedName>
        <fullName evidence="2">Uncharacterized protein</fullName>
    </submittedName>
</protein>
<feature type="compositionally biased region" description="Polar residues" evidence="1">
    <location>
        <begin position="24"/>
        <end position="45"/>
    </location>
</feature>
<feature type="region of interest" description="Disordered" evidence="1">
    <location>
        <begin position="1"/>
        <end position="85"/>
    </location>
</feature>
<sequence length="85" mass="8936">MPVTLTDHGAGPGRGHRQRDRQESGQANATGRDSHRCSTATSSGLASRPRPTYALPRRPAAGSGMGRQVRTIKEVGMTTVRGGPV</sequence>
<proteinExistence type="predicted"/>
<reference evidence="2" key="1">
    <citation type="submission" date="2021-01" db="EMBL/GenBank/DDBJ databases">
        <title>Whole genome shotgun sequence of Actinoplanes siamensis NBRC 109076.</title>
        <authorList>
            <person name="Komaki H."/>
            <person name="Tamura T."/>
        </authorList>
    </citation>
    <scope>NUCLEOTIDE SEQUENCE</scope>
    <source>
        <strain evidence="2">NBRC 109076</strain>
    </source>
</reference>
<dbReference type="EMBL" id="BOMW01000002">
    <property type="protein sequence ID" value="GIF02621.1"/>
    <property type="molecule type" value="Genomic_DNA"/>
</dbReference>
<evidence type="ECO:0000313" key="2">
    <source>
        <dbReference type="EMBL" id="GIF02621.1"/>
    </source>
</evidence>
<evidence type="ECO:0000256" key="1">
    <source>
        <dbReference type="SAM" id="MobiDB-lite"/>
    </source>
</evidence>